<reference evidence="2 3" key="1">
    <citation type="journal article" date="2015" name="Genome Announc.">
        <title>Expanding the biotechnology potential of lactobacilli through comparative genomics of 213 strains and associated genera.</title>
        <authorList>
            <person name="Sun Z."/>
            <person name="Harris H.M."/>
            <person name="McCann A."/>
            <person name="Guo C."/>
            <person name="Argimon S."/>
            <person name="Zhang W."/>
            <person name="Yang X."/>
            <person name="Jeffery I.B."/>
            <person name="Cooney J.C."/>
            <person name="Kagawa T.F."/>
            <person name="Liu W."/>
            <person name="Song Y."/>
            <person name="Salvetti E."/>
            <person name="Wrobel A."/>
            <person name="Rasinkangas P."/>
            <person name="Parkhill J."/>
            <person name="Rea M.C."/>
            <person name="O'Sullivan O."/>
            <person name="Ritari J."/>
            <person name="Douillard F.P."/>
            <person name="Paul Ross R."/>
            <person name="Yang R."/>
            <person name="Briner A.E."/>
            <person name="Felis G.E."/>
            <person name="de Vos W.M."/>
            <person name="Barrangou R."/>
            <person name="Klaenhammer T.R."/>
            <person name="Caufield P.W."/>
            <person name="Cui Y."/>
            <person name="Zhang H."/>
            <person name="O'Toole P.W."/>
        </authorList>
    </citation>
    <scope>NUCLEOTIDE SEQUENCE [LARGE SCALE GENOMIC DNA]</scope>
    <source>
        <strain evidence="2 3">DSM 15946</strain>
    </source>
</reference>
<feature type="region of interest" description="Disordered" evidence="1">
    <location>
        <begin position="53"/>
        <end position="73"/>
    </location>
</feature>
<dbReference type="PATRIC" id="fig|1423760.3.peg.1183"/>
<proteinExistence type="predicted"/>
<accession>A0A0R1UE16</accession>
<evidence type="ECO:0000256" key="1">
    <source>
        <dbReference type="SAM" id="MobiDB-lite"/>
    </source>
</evidence>
<protein>
    <submittedName>
        <fullName evidence="2">Uncharacterized protein</fullName>
    </submittedName>
</protein>
<comment type="caution">
    <text evidence="2">The sequence shown here is derived from an EMBL/GenBank/DDBJ whole genome shotgun (WGS) entry which is preliminary data.</text>
</comment>
<evidence type="ECO:0000313" key="2">
    <source>
        <dbReference type="EMBL" id="KRL91696.1"/>
    </source>
</evidence>
<sequence>MSATLSTAGDSDYVNQQVHAPELYAANKREIRQDIAEFQNYVYEQQDAIAAEVAEDESAKTEETKVAGTDGAK</sequence>
<gene>
    <name evidence="2" type="ORF">FC43_GL001118</name>
</gene>
<name>A0A0R1UE16_9LACO</name>
<dbReference type="Proteomes" id="UP000050816">
    <property type="component" value="Unassembled WGS sequence"/>
</dbReference>
<dbReference type="EMBL" id="AZFK01000018">
    <property type="protein sequence ID" value="KRL91696.1"/>
    <property type="molecule type" value="Genomic_DNA"/>
</dbReference>
<evidence type="ECO:0000313" key="3">
    <source>
        <dbReference type="Proteomes" id="UP000050816"/>
    </source>
</evidence>
<dbReference type="AlphaFoldDB" id="A0A0R1UE16"/>
<organism evidence="2 3">
    <name type="scientific">Limosilactobacillus ingluviei DSM 15946</name>
    <dbReference type="NCBI Taxonomy" id="1423760"/>
    <lineage>
        <taxon>Bacteria</taxon>
        <taxon>Bacillati</taxon>
        <taxon>Bacillota</taxon>
        <taxon>Bacilli</taxon>
        <taxon>Lactobacillales</taxon>
        <taxon>Lactobacillaceae</taxon>
        <taxon>Limosilactobacillus</taxon>
    </lineage>
</organism>